<feature type="region of interest" description="Disordered" evidence="5">
    <location>
        <begin position="1"/>
        <end position="32"/>
    </location>
</feature>
<reference evidence="7" key="1">
    <citation type="journal article" date="2020" name="Stud. Mycol.">
        <title>101 Dothideomycetes genomes: a test case for predicting lifestyles and emergence of pathogens.</title>
        <authorList>
            <person name="Haridas S."/>
            <person name="Albert R."/>
            <person name="Binder M."/>
            <person name="Bloem J."/>
            <person name="Labutti K."/>
            <person name="Salamov A."/>
            <person name="Andreopoulos B."/>
            <person name="Baker S."/>
            <person name="Barry K."/>
            <person name="Bills G."/>
            <person name="Bluhm B."/>
            <person name="Cannon C."/>
            <person name="Castanera R."/>
            <person name="Culley D."/>
            <person name="Daum C."/>
            <person name="Ezra D."/>
            <person name="Gonzalez J."/>
            <person name="Henrissat B."/>
            <person name="Kuo A."/>
            <person name="Liang C."/>
            <person name="Lipzen A."/>
            <person name="Lutzoni F."/>
            <person name="Magnuson J."/>
            <person name="Mondo S."/>
            <person name="Nolan M."/>
            <person name="Ohm R."/>
            <person name="Pangilinan J."/>
            <person name="Park H.-J."/>
            <person name="Ramirez L."/>
            <person name="Alfaro M."/>
            <person name="Sun H."/>
            <person name="Tritt A."/>
            <person name="Yoshinaga Y."/>
            <person name="Zwiers L.-H."/>
            <person name="Turgeon B."/>
            <person name="Goodwin S."/>
            <person name="Spatafora J."/>
            <person name="Crous P."/>
            <person name="Grigoriev I."/>
        </authorList>
    </citation>
    <scope>NUCLEOTIDE SEQUENCE</scope>
    <source>
        <strain evidence="7">CBS 121739</strain>
    </source>
</reference>
<keyword evidence="8" id="KW-1185">Reference proteome</keyword>
<evidence type="ECO:0008006" key="9">
    <source>
        <dbReference type="Google" id="ProtNLM"/>
    </source>
</evidence>
<evidence type="ECO:0000256" key="5">
    <source>
        <dbReference type="SAM" id="MobiDB-lite"/>
    </source>
</evidence>
<evidence type="ECO:0000256" key="3">
    <source>
        <dbReference type="ARBA" id="ARBA00022989"/>
    </source>
</evidence>
<keyword evidence="4 6" id="KW-0472">Membrane</keyword>
<feature type="transmembrane region" description="Helical" evidence="6">
    <location>
        <begin position="228"/>
        <end position="248"/>
    </location>
</feature>
<dbReference type="RefSeq" id="XP_033600241.1">
    <property type="nucleotide sequence ID" value="XM_033748254.1"/>
</dbReference>
<evidence type="ECO:0000256" key="4">
    <source>
        <dbReference type="ARBA" id="ARBA00023136"/>
    </source>
</evidence>
<dbReference type="PANTHER" id="PTHR31162:SF0">
    <property type="entry name" value="MALIC ACID TRANSPORT PROTEIN"/>
    <property type="match status" value="1"/>
</dbReference>
<feature type="transmembrane region" description="Helical" evidence="6">
    <location>
        <begin position="347"/>
        <end position="368"/>
    </location>
</feature>
<dbReference type="InterPro" id="IPR030185">
    <property type="entry name" value="Mae1"/>
</dbReference>
<dbReference type="Proteomes" id="UP000799437">
    <property type="component" value="Unassembled WGS sequence"/>
</dbReference>
<protein>
    <recommendedName>
        <fullName evidence="9">C4-dicarboxylate transporter/malic acid transport protein</fullName>
    </recommendedName>
</protein>
<evidence type="ECO:0000313" key="8">
    <source>
        <dbReference type="Proteomes" id="UP000799437"/>
    </source>
</evidence>
<dbReference type="CDD" id="cd09317">
    <property type="entry name" value="TDT_Mae1_like"/>
    <property type="match status" value="1"/>
</dbReference>
<evidence type="ECO:0000256" key="2">
    <source>
        <dbReference type="ARBA" id="ARBA00022692"/>
    </source>
</evidence>
<dbReference type="GO" id="GO:0015140">
    <property type="term" value="F:malate transmembrane transporter activity"/>
    <property type="evidence" value="ECO:0007669"/>
    <property type="project" value="InterPro"/>
</dbReference>
<dbReference type="InterPro" id="IPR004695">
    <property type="entry name" value="SLAC1/Mae1/Ssu1/TehA"/>
</dbReference>
<evidence type="ECO:0000256" key="1">
    <source>
        <dbReference type="ARBA" id="ARBA00004141"/>
    </source>
</evidence>
<keyword evidence="2 6" id="KW-0812">Transmembrane</keyword>
<dbReference type="GO" id="GO:0016020">
    <property type="term" value="C:membrane"/>
    <property type="evidence" value="ECO:0007669"/>
    <property type="project" value="UniProtKB-SubCell"/>
</dbReference>
<feature type="transmembrane region" description="Helical" evidence="6">
    <location>
        <begin position="194"/>
        <end position="216"/>
    </location>
</feature>
<feature type="compositionally biased region" description="Basic and acidic residues" evidence="5">
    <location>
        <begin position="16"/>
        <end position="26"/>
    </location>
</feature>
<feature type="transmembrane region" description="Helical" evidence="6">
    <location>
        <begin position="375"/>
        <end position="396"/>
    </location>
</feature>
<feature type="transmembrane region" description="Helical" evidence="6">
    <location>
        <begin position="254"/>
        <end position="284"/>
    </location>
</feature>
<evidence type="ECO:0000313" key="7">
    <source>
        <dbReference type="EMBL" id="KAF2757790.1"/>
    </source>
</evidence>
<feature type="transmembrane region" description="Helical" evidence="6">
    <location>
        <begin position="90"/>
        <end position="107"/>
    </location>
</feature>
<accession>A0A6A6W750</accession>
<dbReference type="EMBL" id="ML996573">
    <property type="protein sequence ID" value="KAF2757790.1"/>
    <property type="molecule type" value="Genomic_DNA"/>
</dbReference>
<dbReference type="GeneID" id="54489308"/>
<organism evidence="7 8">
    <name type="scientific">Pseudovirgaria hyperparasitica</name>
    <dbReference type="NCBI Taxonomy" id="470096"/>
    <lineage>
        <taxon>Eukaryota</taxon>
        <taxon>Fungi</taxon>
        <taxon>Dikarya</taxon>
        <taxon>Ascomycota</taxon>
        <taxon>Pezizomycotina</taxon>
        <taxon>Dothideomycetes</taxon>
        <taxon>Dothideomycetes incertae sedis</taxon>
        <taxon>Acrospermales</taxon>
        <taxon>Acrospermaceae</taxon>
        <taxon>Pseudovirgaria</taxon>
    </lineage>
</organism>
<dbReference type="AlphaFoldDB" id="A0A6A6W750"/>
<feature type="transmembrane region" description="Helical" evidence="6">
    <location>
        <begin position="119"/>
        <end position="144"/>
    </location>
</feature>
<feature type="transmembrane region" description="Helical" evidence="6">
    <location>
        <begin position="296"/>
        <end position="315"/>
    </location>
</feature>
<name>A0A6A6W750_9PEZI</name>
<feature type="transmembrane region" description="Helical" evidence="6">
    <location>
        <begin position="402"/>
        <end position="423"/>
    </location>
</feature>
<keyword evidence="3 6" id="KW-1133">Transmembrane helix</keyword>
<evidence type="ECO:0000256" key="6">
    <source>
        <dbReference type="SAM" id="Phobius"/>
    </source>
</evidence>
<dbReference type="Gene3D" id="1.50.10.150">
    <property type="entry name" value="Voltage-dependent anion channel"/>
    <property type="match status" value="1"/>
</dbReference>
<dbReference type="Pfam" id="PF03595">
    <property type="entry name" value="SLAC1"/>
    <property type="match status" value="1"/>
</dbReference>
<dbReference type="OrthoDB" id="2901184at2759"/>
<dbReference type="PANTHER" id="PTHR31162">
    <property type="entry name" value="MALIC ACID TRANSPORT PROTEIN-RELATED"/>
    <property type="match status" value="1"/>
</dbReference>
<comment type="subcellular location">
    <subcellularLocation>
        <location evidence="1">Membrane</location>
        <topology evidence="1">Multi-pass membrane protein</topology>
    </subcellularLocation>
</comment>
<sequence>MDRTVSNLPGIPDPMAFRRSEDDNANRHQHAGQHLDDISHAHESAVRAHRQSHMMVNDPYTLPPNGHSPPPKRIAQKRSLLRNRIGNFKWNWFACTMSTGGLAIAISESPKVFSGMKTIGKIFMILDIVLFITFTCCISTRFILEPKAFKRSLSDPTEAWFFGCWFLSQATIIGNIEQYGIPASGPWLVKAQEILLWCYVAFTIPLGIGLFAYHFATNKITLDKIQPSMALGIYPTMLAGTLASLIALKQPPSSALPIIIGGIAFQGLGFMISYLIFAIFIYRCFAIGLPAPQTRVGMFIMVGSPGYTAAALQGLGNAAAMKFPVGYMGTMISAGEVLKVVATAVNAWLWLLSLTFFGWSVVGVGFGLKEMRFDVTWWAVVFPNVGWTIATALLGKSLDSQGIQWVSCGMIVILVVCWIIVAYSNVKAIAGGQCPPP</sequence>
<proteinExistence type="predicted"/>
<feature type="transmembrane region" description="Helical" evidence="6">
    <location>
        <begin position="156"/>
        <end position="174"/>
    </location>
</feature>
<dbReference type="InterPro" id="IPR038665">
    <property type="entry name" value="Voltage-dep_anion_channel_sf"/>
</dbReference>
<gene>
    <name evidence="7" type="ORF">EJ05DRAFT_511555</name>
</gene>